<reference evidence="2 5" key="1">
    <citation type="submission" date="2015-06" db="EMBL/GenBank/DDBJ databases">
        <title>Genome sequence of Pseudoalteromonas carrageenovora.</title>
        <authorList>
            <person name="Xie B.-B."/>
            <person name="Rong J.-C."/>
            <person name="Qin Q.-L."/>
            <person name="Zhang Y.-Z."/>
        </authorList>
    </citation>
    <scope>NUCLEOTIDE SEQUENCE [LARGE SCALE GENOMIC DNA]</scope>
    <source>
        <strain evidence="2 5">IAM 12662</strain>
    </source>
</reference>
<proteinExistence type="predicted"/>
<sequence>MKKKILLLGFSTALISPLASADNQFQIFTHFDAEIYTEAQPVQSFVDDFDAPLKSGDSAFTYNIFEVGVGYGNFKVGLQSRYDYVLNFDPDTALYTHTEKNDLAFEDRFYTYYLDAKQATSNGVFVSYDFKFLDKNALTITPKLSIFASSHFQDATVNGQIYSDEVEGTVTVDYNFSKDILFKEFTPSQKPEGLGYSLDIFADWQVNDELQVGFSVKDLLYKTDYDDSGSVKGQTTEIPFREDDNGDIVTQPTVSLQTSAYGNTQSHDLEMEMRLQAFADYRINERFSTQLTIKRYDQDTFNQLKGRIHFWDHWKVQAGYETKSEAFLVGIENEYFGLNLQTDSLDLDKAYYANVNWYMNIKF</sequence>
<protein>
    <submittedName>
        <fullName evidence="3">Uncharacterized protein</fullName>
    </submittedName>
</protein>
<evidence type="ECO:0000256" key="1">
    <source>
        <dbReference type="SAM" id="SignalP"/>
    </source>
</evidence>
<name>A0A2K4XA20_PSEVC</name>
<gene>
    <name evidence="3" type="ORF">PCAR9_A30328</name>
    <name evidence="2" type="ORF">PCARR_a3117</name>
</gene>
<reference evidence="3 4" key="2">
    <citation type="submission" date="2017-11" db="EMBL/GenBank/DDBJ databases">
        <authorList>
            <person name="Han C.G."/>
        </authorList>
    </citation>
    <scope>NUCLEOTIDE SEQUENCE [LARGE SCALE GENOMIC DNA]</scope>
    <source>
        <strain evidence="4">ATCC 43555</strain>
        <strain evidence="3">ATCC43555</strain>
    </source>
</reference>
<dbReference type="GeneID" id="93663820"/>
<dbReference type="Proteomes" id="UP000238288">
    <property type="component" value="Chromosome PCAR9a"/>
</dbReference>
<evidence type="ECO:0000313" key="2">
    <source>
        <dbReference type="EMBL" id="MBE0381362.1"/>
    </source>
</evidence>
<dbReference type="RefSeq" id="WP_104642818.1">
    <property type="nucleotide sequence ID" value="NZ_AQGW01000014.1"/>
</dbReference>
<evidence type="ECO:0000313" key="5">
    <source>
        <dbReference type="Proteomes" id="UP000615003"/>
    </source>
</evidence>
<dbReference type="OrthoDB" id="6299001at2"/>
<accession>A0A2K4XA20</accession>
<evidence type="ECO:0000313" key="3">
    <source>
        <dbReference type="EMBL" id="SOU41161.1"/>
    </source>
</evidence>
<feature type="chain" id="PRO_5014383849" evidence="1">
    <location>
        <begin position="22"/>
        <end position="363"/>
    </location>
</feature>
<organism evidence="3 4">
    <name type="scientific">Pseudoalteromonas carrageenovora IAM 12662</name>
    <dbReference type="NCBI Taxonomy" id="1314868"/>
    <lineage>
        <taxon>Bacteria</taxon>
        <taxon>Pseudomonadati</taxon>
        <taxon>Pseudomonadota</taxon>
        <taxon>Gammaproteobacteria</taxon>
        <taxon>Alteromonadales</taxon>
        <taxon>Pseudoalteromonadaceae</taxon>
        <taxon>Pseudoalteromonas</taxon>
    </lineage>
</organism>
<keyword evidence="1" id="KW-0732">Signal</keyword>
<dbReference type="AlphaFoldDB" id="A0A2K4XA20"/>
<dbReference type="EMBL" id="AQGW01000014">
    <property type="protein sequence ID" value="MBE0381362.1"/>
    <property type="molecule type" value="Genomic_DNA"/>
</dbReference>
<dbReference type="Proteomes" id="UP000615003">
    <property type="component" value="Unassembled WGS sequence"/>
</dbReference>
<keyword evidence="5" id="KW-1185">Reference proteome</keyword>
<feature type="signal peptide" evidence="1">
    <location>
        <begin position="1"/>
        <end position="21"/>
    </location>
</feature>
<dbReference type="EMBL" id="LT965928">
    <property type="protein sequence ID" value="SOU41161.1"/>
    <property type="molecule type" value="Genomic_DNA"/>
</dbReference>
<evidence type="ECO:0000313" key="4">
    <source>
        <dbReference type="Proteomes" id="UP000238288"/>
    </source>
</evidence>